<organism evidence="7 8">
    <name type="scientific">Novipirellula herctigrandis</name>
    <dbReference type="NCBI Taxonomy" id="2527986"/>
    <lineage>
        <taxon>Bacteria</taxon>
        <taxon>Pseudomonadati</taxon>
        <taxon>Planctomycetota</taxon>
        <taxon>Planctomycetia</taxon>
        <taxon>Pirellulales</taxon>
        <taxon>Pirellulaceae</taxon>
        <taxon>Novipirellula</taxon>
    </lineage>
</organism>
<keyword evidence="2 5" id="KW-0521">NADP</keyword>
<feature type="binding site" evidence="5">
    <location>
        <begin position="164"/>
        <end position="167"/>
    </location>
    <ligand>
        <name>NADP(+)</name>
        <dbReference type="ChEBI" id="CHEBI:58349"/>
    </ligand>
</feature>
<feature type="domain" description="NAD-dependent epimerase/dehydratase" evidence="6">
    <location>
        <begin position="8"/>
        <end position="238"/>
    </location>
</feature>
<evidence type="ECO:0000256" key="1">
    <source>
        <dbReference type="ARBA" id="ARBA00005959"/>
    </source>
</evidence>
<feature type="binding site" evidence="5">
    <location>
        <position position="188"/>
    </location>
    <ligand>
        <name>substrate</name>
    </ligand>
</feature>
<dbReference type="PANTHER" id="PTHR43238:SF1">
    <property type="entry name" value="GDP-L-FUCOSE SYNTHASE"/>
    <property type="match status" value="1"/>
</dbReference>
<evidence type="ECO:0000256" key="4">
    <source>
        <dbReference type="ARBA" id="ARBA00023235"/>
    </source>
</evidence>
<protein>
    <recommendedName>
        <fullName evidence="5">GDP-L-fucose synthase</fullName>
        <ecNumber evidence="5">1.1.1.271</ecNumber>
    </recommendedName>
    <alternativeName>
        <fullName evidence="5">GDP-4-keto-6-deoxy-D-mannose-3,5-epimerase-4-reductase</fullName>
    </alternativeName>
</protein>
<dbReference type="SUPFAM" id="SSF51735">
    <property type="entry name" value="NAD(P)-binding Rossmann-fold domains"/>
    <property type="match status" value="1"/>
</dbReference>
<dbReference type="GO" id="GO:0050577">
    <property type="term" value="F:GDP-L-fucose synthase activity"/>
    <property type="evidence" value="ECO:0007669"/>
    <property type="project" value="UniProtKB-UniRule"/>
</dbReference>
<keyword evidence="4 5" id="KW-0413">Isomerase</keyword>
<dbReference type="EC" id="1.1.1.271" evidence="5"/>
<sequence length="316" mass="34862">MTRLSGKIYVAGHRGMVGSAVCRRLANESCEVLTATRDELNLTDPDAVRQFYREHKPDAVIFAAAKVGGVLANNTFPVEFLSDNVMMSVASIQAAYEAGVGRFLFLGSTCIYPRDCGQPIVEDSLLSGPLEKTNEAYALAKICGLKLCEYYRRQHGVLFHSAMPTNLYGPGDNYHPEHSHVLPALIRRFHEANQGNDSEVVIWGTGTPRREFLYVDDLADALVFLLKQSDPPDWVNVGTGVDLSILELASLVARTVGYAGDIVTDPHRPDGTPVKCTDMSRLHAIGWKHRVELTEGLKTTYEHYLREVASGQVRSV</sequence>
<evidence type="ECO:0000256" key="5">
    <source>
        <dbReference type="HAMAP-Rule" id="MF_00956"/>
    </source>
</evidence>
<proteinExistence type="inferred from homology"/>
<keyword evidence="5" id="KW-0511">Multifunctional enzyme</keyword>
<feature type="binding site" evidence="5">
    <location>
        <position position="180"/>
    </location>
    <ligand>
        <name>NADP(+)</name>
        <dbReference type="ChEBI" id="CHEBI:58349"/>
    </ligand>
</feature>
<evidence type="ECO:0000313" key="7">
    <source>
        <dbReference type="EMBL" id="TWT83483.1"/>
    </source>
</evidence>
<dbReference type="PANTHER" id="PTHR43238">
    <property type="entry name" value="GDP-L-FUCOSE SYNTHASE"/>
    <property type="match status" value="1"/>
</dbReference>
<dbReference type="GO" id="GO:0070401">
    <property type="term" value="F:NADP+ binding"/>
    <property type="evidence" value="ECO:0007669"/>
    <property type="project" value="UniProtKB-UniRule"/>
</dbReference>
<feature type="binding site" evidence="5">
    <location>
        <position position="141"/>
    </location>
    <ligand>
        <name>NADP(+)</name>
        <dbReference type="ChEBI" id="CHEBI:58349"/>
    </ligand>
</feature>
<dbReference type="InterPro" id="IPR028614">
    <property type="entry name" value="GDP_fucose/colitose_synth"/>
</dbReference>
<dbReference type="Proteomes" id="UP000315010">
    <property type="component" value="Unassembled WGS sequence"/>
</dbReference>
<comment type="caution">
    <text evidence="7">The sequence shown here is derived from an EMBL/GenBank/DDBJ whole genome shotgun (WGS) entry which is preliminary data.</text>
</comment>
<feature type="site" description="Important for catalytic activity" evidence="5">
    <location>
        <position position="108"/>
    </location>
</feature>
<dbReference type="InterPro" id="IPR001509">
    <property type="entry name" value="Epimerase_deHydtase"/>
</dbReference>
<evidence type="ECO:0000256" key="3">
    <source>
        <dbReference type="ARBA" id="ARBA00023002"/>
    </source>
</evidence>
<dbReference type="RefSeq" id="WP_146400682.1">
    <property type="nucleotide sequence ID" value="NZ_SJPJ01000001.1"/>
</dbReference>
<dbReference type="GO" id="GO:0042351">
    <property type="term" value="P:'de novo' GDP-L-fucose biosynthetic process"/>
    <property type="evidence" value="ECO:0007669"/>
    <property type="project" value="UniProtKB-UniRule"/>
</dbReference>
<feature type="binding site" evidence="5">
    <location>
        <begin position="106"/>
        <end position="109"/>
    </location>
    <ligand>
        <name>NADP(+)</name>
        <dbReference type="ChEBI" id="CHEBI:58349"/>
    </ligand>
</feature>
<feature type="active site" description="Proton donor/acceptor" evidence="5">
    <location>
        <position position="137"/>
    </location>
</feature>
<comment type="function">
    <text evidence="5">Catalyzes the two-step NADP-dependent conversion of GDP-4-dehydro-6-deoxy-D-mannose to GDP-fucose, involving an epimerase and a reductase reaction.</text>
</comment>
<dbReference type="AlphaFoldDB" id="A0A5C5ZAC7"/>
<comment type="pathway">
    <text evidence="5">Nucleotide-sugar biosynthesis; GDP-L-fucose biosynthesis via de novo pathway; GDP-L-fucose from GDP-alpha-D-mannose: step 2/2.</text>
</comment>
<dbReference type="CDD" id="cd05239">
    <property type="entry name" value="GDP_FS_SDR_e"/>
    <property type="match status" value="1"/>
</dbReference>
<evidence type="ECO:0000313" key="8">
    <source>
        <dbReference type="Proteomes" id="UP000315010"/>
    </source>
</evidence>
<name>A0A5C5ZAC7_9BACT</name>
<dbReference type="GO" id="GO:0016853">
    <property type="term" value="F:isomerase activity"/>
    <property type="evidence" value="ECO:0007669"/>
    <property type="project" value="UniProtKB-KW"/>
</dbReference>
<dbReference type="OrthoDB" id="9811425at2"/>
<dbReference type="Pfam" id="PF01370">
    <property type="entry name" value="Epimerase"/>
    <property type="match status" value="1"/>
</dbReference>
<evidence type="ECO:0000256" key="2">
    <source>
        <dbReference type="ARBA" id="ARBA00022857"/>
    </source>
</evidence>
<reference evidence="7 8" key="1">
    <citation type="submission" date="2019-02" db="EMBL/GenBank/DDBJ databases">
        <title>Deep-cultivation of Planctomycetes and their phenomic and genomic characterization uncovers novel biology.</title>
        <authorList>
            <person name="Wiegand S."/>
            <person name="Jogler M."/>
            <person name="Boedeker C."/>
            <person name="Pinto D."/>
            <person name="Vollmers J."/>
            <person name="Rivas-Marin E."/>
            <person name="Kohn T."/>
            <person name="Peeters S.H."/>
            <person name="Heuer A."/>
            <person name="Rast P."/>
            <person name="Oberbeckmann S."/>
            <person name="Bunk B."/>
            <person name="Jeske O."/>
            <person name="Meyerdierks A."/>
            <person name="Storesund J.E."/>
            <person name="Kallscheuer N."/>
            <person name="Luecker S."/>
            <person name="Lage O.M."/>
            <person name="Pohl T."/>
            <person name="Merkel B.J."/>
            <person name="Hornburger P."/>
            <person name="Mueller R.-W."/>
            <person name="Bruemmer F."/>
            <person name="Labrenz M."/>
            <person name="Spormann A.M."/>
            <person name="Op Den Camp H."/>
            <person name="Overmann J."/>
            <person name="Amann R."/>
            <person name="Jetten M.S.M."/>
            <person name="Mascher T."/>
            <person name="Medema M.H."/>
            <person name="Devos D.P."/>
            <person name="Kaster A.-K."/>
            <person name="Ovreas L."/>
            <person name="Rohde M."/>
            <person name="Galperin M.Y."/>
            <person name="Jogler C."/>
        </authorList>
    </citation>
    <scope>NUCLEOTIDE SEQUENCE [LARGE SCALE GENOMIC DNA]</scope>
    <source>
        <strain evidence="7 8">CA13</strain>
    </source>
</reference>
<dbReference type="Gene3D" id="3.90.25.10">
    <property type="entry name" value="UDP-galactose 4-epimerase, domain 1"/>
    <property type="match status" value="1"/>
</dbReference>
<dbReference type="HAMAP" id="MF_00956">
    <property type="entry name" value="GDP_fucose_synth"/>
    <property type="match status" value="1"/>
</dbReference>
<feature type="binding site" evidence="5">
    <location>
        <position position="203"/>
    </location>
    <ligand>
        <name>substrate</name>
    </ligand>
</feature>
<comment type="similarity">
    <text evidence="1 5">Belongs to the NAD(P)-dependent epimerase/dehydratase family. Fucose synthase subfamily.</text>
</comment>
<dbReference type="InterPro" id="IPR036291">
    <property type="entry name" value="NAD(P)-bd_dom_sf"/>
</dbReference>
<feature type="site" description="Important for catalytic activity" evidence="5">
    <location>
        <position position="110"/>
    </location>
</feature>
<feature type="binding site" evidence="5">
    <location>
        <position position="270"/>
    </location>
    <ligand>
        <name>substrate</name>
    </ligand>
</feature>
<dbReference type="UniPathway" id="UPA00128">
    <property type="reaction ID" value="UER00191"/>
</dbReference>
<dbReference type="Gene3D" id="3.40.50.720">
    <property type="entry name" value="NAD(P)-binding Rossmann-like Domain"/>
    <property type="match status" value="1"/>
</dbReference>
<gene>
    <name evidence="5 7" type="primary">fcl</name>
    <name evidence="7" type="ORF">CA13_49480</name>
</gene>
<feature type="binding site" evidence="5">
    <location>
        <begin position="12"/>
        <end position="18"/>
    </location>
    <ligand>
        <name>NADP(+)</name>
        <dbReference type="ChEBI" id="CHEBI:58349"/>
    </ligand>
</feature>
<keyword evidence="8" id="KW-1185">Reference proteome</keyword>
<keyword evidence="3 5" id="KW-0560">Oxidoreductase</keyword>
<feature type="binding site" evidence="5">
    <location>
        <position position="210"/>
    </location>
    <ligand>
        <name>substrate</name>
    </ligand>
</feature>
<comment type="catalytic activity">
    <reaction evidence="5">
        <text>GDP-beta-L-fucose + NADP(+) = GDP-4-dehydro-alpha-D-rhamnose + NADPH + H(+)</text>
        <dbReference type="Rhea" id="RHEA:18885"/>
        <dbReference type="ChEBI" id="CHEBI:15378"/>
        <dbReference type="ChEBI" id="CHEBI:57273"/>
        <dbReference type="ChEBI" id="CHEBI:57783"/>
        <dbReference type="ChEBI" id="CHEBI:57964"/>
        <dbReference type="ChEBI" id="CHEBI:58349"/>
        <dbReference type="EC" id="1.1.1.271"/>
    </reaction>
</comment>
<accession>A0A5C5ZAC7</accession>
<evidence type="ECO:0000259" key="6">
    <source>
        <dbReference type="Pfam" id="PF01370"/>
    </source>
</evidence>
<dbReference type="EMBL" id="SJPJ01000001">
    <property type="protein sequence ID" value="TWT83483.1"/>
    <property type="molecule type" value="Genomic_DNA"/>
</dbReference>